<keyword evidence="2" id="KW-0472">Membrane</keyword>
<evidence type="ECO:0000313" key="5">
    <source>
        <dbReference type="Proteomes" id="UP000037043"/>
    </source>
</evidence>
<protein>
    <submittedName>
        <fullName evidence="4">Stage II sporulation protein E</fullName>
        <ecNumber evidence="4">3.1.3.16</ecNumber>
    </submittedName>
</protein>
<feature type="transmembrane region" description="Helical" evidence="2">
    <location>
        <begin position="213"/>
        <end position="243"/>
    </location>
</feature>
<dbReference type="GO" id="GO:0004722">
    <property type="term" value="F:protein serine/threonine phosphatase activity"/>
    <property type="evidence" value="ECO:0007669"/>
    <property type="project" value="UniProtKB-EC"/>
</dbReference>
<dbReference type="SUPFAM" id="SSF81606">
    <property type="entry name" value="PP2C-like"/>
    <property type="match status" value="1"/>
</dbReference>
<evidence type="ECO:0000256" key="2">
    <source>
        <dbReference type="SAM" id="Phobius"/>
    </source>
</evidence>
<gene>
    <name evidence="4" type="primary">spoIIE</name>
    <name evidence="4" type="ORF">CLHOM_28130</name>
</gene>
<dbReference type="InterPro" id="IPR052016">
    <property type="entry name" value="Bact_Sigma-Reg"/>
</dbReference>
<dbReference type="RefSeq" id="WP_052222294.1">
    <property type="nucleotide sequence ID" value="NZ_LHUR01000033.1"/>
</dbReference>
<dbReference type="Pfam" id="PF19732">
    <property type="entry name" value="SpoIIE_N"/>
    <property type="match status" value="1"/>
</dbReference>
<dbReference type="SMART" id="SM00331">
    <property type="entry name" value="PP2C_SIG"/>
    <property type="match status" value="1"/>
</dbReference>
<feature type="transmembrane region" description="Helical" evidence="2">
    <location>
        <begin position="250"/>
        <end position="267"/>
    </location>
</feature>
<comment type="caution">
    <text evidence="4">The sequence shown here is derived from an EMBL/GenBank/DDBJ whole genome shotgun (WGS) entry which is preliminary data.</text>
</comment>
<feature type="transmembrane region" description="Helical" evidence="2">
    <location>
        <begin position="147"/>
        <end position="166"/>
    </location>
</feature>
<accession>A0A0L6Z738</accession>
<dbReference type="STRING" id="36844.SAMN04488501_11655"/>
<keyword evidence="1 4" id="KW-0378">Hydrolase</keyword>
<feature type="transmembrane region" description="Helical" evidence="2">
    <location>
        <begin position="61"/>
        <end position="90"/>
    </location>
</feature>
<name>A0A0L6Z738_9CLOT</name>
<dbReference type="InterPro" id="IPR001932">
    <property type="entry name" value="PPM-type_phosphatase-like_dom"/>
</dbReference>
<feature type="domain" description="PPM-type phosphatase" evidence="3">
    <location>
        <begin position="587"/>
        <end position="794"/>
    </location>
</feature>
<feature type="transmembrane region" description="Helical" evidence="2">
    <location>
        <begin position="30"/>
        <end position="49"/>
    </location>
</feature>
<sequence length="798" mass="89628">MQYGAGISTYKRKGKISDDNIMEKQLQHMWILKNIGYSIVGVFISRVLLLNLDNTTAPFGIAFLIVMVLFKDEYIIAISGGCFLGYISIYNKISNLPGYLICIGSITAISYLLSRKSKKLILTFIFSIVFIELLLSEFFIRSLSFKIAFLTVFLQMICIISLYFILERSLICIKEFNTKHLYSSEEIISLSILISLILSGTWGISIYDISLRNILGLCFILIISYINGASVGAASGIAIGAIIGVSSNNILMFVGVYGLCGLIAGIFKDSGKLITAFTYITGFIILKLYSNISIEFKLIEMCFAVLIFLSIPNKVYDKLNLELDWEKKQEYLNGDYVDKIKEMLLKRLDNFSQILFNISDTLRNLADNDKLVMKNKSLALVENLADRVCSGCNMNSMCWKKEAYYTYIAFSELIQSHENGKKEKMPHEIERKCIKRTLLLKSTEEIVNNYVINEMWRKRLSEGREVLAGQINNMGESLKEVMAEFNSNIKLSSDTERNVRKILEKKNLKYKDVFCFKDKNEREVVKLFLEACGGSQLCVKTILPLINEATGKQMCISDEGCIIDPKTSICQVVFEETPKYYVASYASRQCKHGEKYNGDNYSFGKLGDGSYLSIISDGMGSGPRAGQESKAAVELVEKFTKAGLSKVTAINTVNSIMSLKFCEYEKFSTLDLNSLDLYTGEISFMKVGAVASFIKSGNQVQVINSKTLPFGVLDKVDVDVINKKIKNGDIIIMLSDGVLDYDNQNTGKLDWLLEYLKESKISNPKELADSIVTRAKELSGGKAKDDMTVIVSKVYSLY</sequence>
<dbReference type="Pfam" id="PF07228">
    <property type="entry name" value="SpoIIE"/>
    <property type="match status" value="1"/>
</dbReference>
<evidence type="ECO:0000256" key="1">
    <source>
        <dbReference type="ARBA" id="ARBA00022801"/>
    </source>
</evidence>
<evidence type="ECO:0000259" key="3">
    <source>
        <dbReference type="SMART" id="SM00331"/>
    </source>
</evidence>
<dbReference type="InterPro" id="IPR045768">
    <property type="entry name" value="SpoIIE_N"/>
</dbReference>
<feature type="transmembrane region" description="Helical" evidence="2">
    <location>
        <begin position="96"/>
        <end position="113"/>
    </location>
</feature>
<dbReference type="PANTHER" id="PTHR43156">
    <property type="entry name" value="STAGE II SPORULATION PROTEIN E-RELATED"/>
    <property type="match status" value="1"/>
</dbReference>
<dbReference type="PANTHER" id="PTHR43156:SF2">
    <property type="entry name" value="STAGE II SPORULATION PROTEIN E"/>
    <property type="match status" value="1"/>
</dbReference>
<dbReference type="InterPro" id="IPR014221">
    <property type="entry name" value="SpoII_E"/>
</dbReference>
<dbReference type="Gene3D" id="3.60.40.10">
    <property type="entry name" value="PPM-type phosphatase domain"/>
    <property type="match status" value="1"/>
</dbReference>
<reference evidence="5" key="1">
    <citation type="submission" date="2015-08" db="EMBL/GenBank/DDBJ databases">
        <title>Genome sequence of the strict anaerobe Clostridium homopropionicum LuHBu1 (DSM 5847T).</title>
        <authorList>
            <person name="Poehlein A."/>
            <person name="Beck M."/>
            <person name="Schiel-Bengelsdorf B."/>
            <person name="Bengelsdorf F.R."/>
            <person name="Daniel R."/>
            <person name="Duerre P."/>
        </authorList>
    </citation>
    <scope>NUCLEOTIDE SEQUENCE [LARGE SCALE GENOMIC DNA]</scope>
    <source>
        <strain evidence="5">DSM 5847</strain>
    </source>
</reference>
<evidence type="ECO:0000313" key="4">
    <source>
        <dbReference type="EMBL" id="KOA18769.1"/>
    </source>
</evidence>
<keyword evidence="2" id="KW-0812">Transmembrane</keyword>
<dbReference type="Proteomes" id="UP000037043">
    <property type="component" value="Unassembled WGS sequence"/>
</dbReference>
<keyword evidence="5" id="KW-1185">Reference proteome</keyword>
<dbReference type="EMBL" id="LHUR01000033">
    <property type="protein sequence ID" value="KOA18769.1"/>
    <property type="molecule type" value="Genomic_DNA"/>
</dbReference>
<dbReference type="AlphaFoldDB" id="A0A0L6Z738"/>
<organism evidence="4 5">
    <name type="scientific">Clostridium homopropionicum DSM 5847</name>
    <dbReference type="NCBI Taxonomy" id="1121318"/>
    <lineage>
        <taxon>Bacteria</taxon>
        <taxon>Bacillati</taxon>
        <taxon>Bacillota</taxon>
        <taxon>Clostridia</taxon>
        <taxon>Eubacteriales</taxon>
        <taxon>Clostridiaceae</taxon>
        <taxon>Clostridium</taxon>
    </lineage>
</organism>
<keyword evidence="2" id="KW-1133">Transmembrane helix</keyword>
<proteinExistence type="predicted"/>
<dbReference type="NCBIfam" id="TIGR02865">
    <property type="entry name" value="spore_II_E"/>
    <property type="match status" value="1"/>
</dbReference>
<feature type="transmembrane region" description="Helical" evidence="2">
    <location>
        <begin position="120"/>
        <end position="141"/>
    </location>
</feature>
<dbReference type="InterPro" id="IPR036457">
    <property type="entry name" value="PPM-type-like_dom_sf"/>
</dbReference>
<dbReference type="EC" id="3.1.3.16" evidence="4"/>
<feature type="transmembrane region" description="Helical" evidence="2">
    <location>
        <begin position="187"/>
        <end position="207"/>
    </location>
</feature>
<dbReference type="PATRIC" id="fig|1121318.3.peg.2824"/>